<keyword evidence="2" id="KW-1003">Cell membrane</keyword>
<keyword evidence="6" id="KW-0297">G-protein coupled receptor</keyword>
<gene>
    <name evidence="13" type="primary">LOC106512323</name>
</gene>
<evidence type="ECO:0000256" key="8">
    <source>
        <dbReference type="ARBA" id="ARBA00023170"/>
    </source>
</evidence>
<feature type="non-terminal residue" evidence="13">
    <location>
        <position position="132"/>
    </location>
</feature>
<keyword evidence="9" id="KW-0325">Glycoprotein</keyword>
<evidence type="ECO:0000259" key="11">
    <source>
        <dbReference type="Pfam" id="PF01094"/>
    </source>
</evidence>
<keyword evidence="12" id="KW-1185">Reference proteome</keyword>
<evidence type="ECO:0000256" key="1">
    <source>
        <dbReference type="ARBA" id="ARBA00004651"/>
    </source>
</evidence>
<evidence type="ECO:0000256" key="5">
    <source>
        <dbReference type="ARBA" id="ARBA00022989"/>
    </source>
</evidence>
<dbReference type="PANTHER" id="PTHR24061:SF528">
    <property type="entry name" value="C-FAMILY ODORANT RECEPTOR OLFCD2-RELATED"/>
    <property type="match status" value="1"/>
</dbReference>
<dbReference type="OrthoDB" id="5984008at2759"/>
<sequence>MASFLAAAQNEGICVEYSEAFFWTDSHSKIQRVADVIRRSTAMVIVAFTDTTELRLLLQELARDPPSPRQWIGSEGWITDPQLMSFSFCAGAIGVAIQQFLIPGLSDFLLDLSPTEVADSSVLTEFWEEAFN</sequence>
<dbReference type="FunFam" id="3.40.50.2300:FF:000016">
    <property type="entry name" value="Taste 1 receptor member 2"/>
    <property type="match status" value="1"/>
</dbReference>
<proteinExistence type="predicted"/>
<keyword evidence="5" id="KW-1133">Transmembrane helix</keyword>
<dbReference type="InterPro" id="IPR000068">
    <property type="entry name" value="GPCR_3_Ca_sens_rcpt-rel"/>
</dbReference>
<evidence type="ECO:0000256" key="7">
    <source>
        <dbReference type="ARBA" id="ARBA00023136"/>
    </source>
</evidence>
<dbReference type="GO" id="GO:0004930">
    <property type="term" value="F:G protein-coupled receptor activity"/>
    <property type="evidence" value="ECO:0007669"/>
    <property type="project" value="UniProtKB-KW"/>
</dbReference>
<keyword evidence="10" id="KW-0807">Transducer</keyword>
<keyword evidence="8 13" id="KW-0675">Receptor</keyword>
<dbReference type="InterPro" id="IPR028082">
    <property type="entry name" value="Peripla_BP_I"/>
</dbReference>
<evidence type="ECO:0000256" key="2">
    <source>
        <dbReference type="ARBA" id="ARBA00022475"/>
    </source>
</evidence>
<dbReference type="AlphaFoldDB" id="A0A2I4ALQ0"/>
<accession>A0A2I4ALQ0</accession>
<evidence type="ECO:0000256" key="9">
    <source>
        <dbReference type="ARBA" id="ARBA00023180"/>
    </source>
</evidence>
<evidence type="ECO:0000256" key="3">
    <source>
        <dbReference type="ARBA" id="ARBA00022692"/>
    </source>
</evidence>
<protein>
    <submittedName>
        <fullName evidence="13">Vomeronasal type-2 receptor 1</fullName>
    </submittedName>
</protein>
<dbReference type="Proteomes" id="UP000192220">
    <property type="component" value="Unplaced"/>
</dbReference>
<keyword evidence="4" id="KW-0732">Signal</keyword>
<dbReference type="KEGG" id="alim:106512323"/>
<dbReference type="GO" id="GO:0005886">
    <property type="term" value="C:plasma membrane"/>
    <property type="evidence" value="ECO:0007669"/>
    <property type="project" value="UniProtKB-SubCell"/>
</dbReference>
<dbReference type="GeneID" id="106512323"/>
<dbReference type="PANTHER" id="PTHR24061">
    <property type="entry name" value="CALCIUM-SENSING RECEPTOR-RELATED"/>
    <property type="match status" value="1"/>
</dbReference>
<dbReference type="SUPFAM" id="SSF53822">
    <property type="entry name" value="Periplasmic binding protein-like I"/>
    <property type="match status" value="1"/>
</dbReference>
<evidence type="ECO:0000256" key="4">
    <source>
        <dbReference type="ARBA" id="ARBA00022729"/>
    </source>
</evidence>
<dbReference type="RefSeq" id="XP_013856425.1">
    <property type="nucleotide sequence ID" value="XM_014000971.1"/>
</dbReference>
<evidence type="ECO:0000256" key="6">
    <source>
        <dbReference type="ARBA" id="ARBA00023040"/>
    </source>
</evidence>
<comment type="subcellular location">
    <subcellularLocation>
        <location evidence="1">Cell membrane</location>
        <topology evidence="1">Multi-pass membrane protein</topology>
    </subcellularLocation>
</comment>
<name>A0A2I4ALQ0_AUSLI</name>
<feature type="domain" description="Receptor ligand binding region" evidence="11">
    <location>
        <begin position="2"/>
        <end position="110"/>
    </location>
</feature>
<reference evidence="13" key="1">
    <citation type="submission" date="2025-08" db="UniProtKB">
        <authorList>
            <consortium name="RefSeq"/>
        </authorList>
    </citation>
    <scope>IDENTIFICATION</scope>
    <source>
        <strain evidence="13">Quisiro</strain>
        <tissue evidence="13">Liver</tissue>
    </source>
</reference>
<evidence type="ECO:0000313" key="12">
    <source>
        <dbReference type="Proteomes" id="UP000192220"/>
    </source>
</evidence>
<dbReference type="Pfam" id="PF01094">
    <property type="entry name" value="ANF_receptor"/>
    <property type="match status" value="1"/>
</dbReference>
<evidence type="ECO:0000313" key="13">
    <source>
        <dbReference type="RefSeq" id="XP_013856425.1"/>
    </source>
</evidence>
<organism evidence="12 13">
    <name type="scientific">Austrofundulus limnaeus</name>
    <name type="common">Annual killifish</name>
    <dbReference type="NCBI Taxonomy" id="52670"/>
    <lineage>
        <taxon>Eukaryota</taxon>
        <taxon>Metazoa</taxon>
        <taxon>Chordata</taxon>
        <taxon>Craniata</taxon>
        <taxon>Vertebrata</taxon>
        <taxon>Euteleostomi</taxon>
        <taxon>Actinopterygii</taxon>
        <taxon>Neopterygii</taxon>
        <taxon>Teleostei</taxon>
        <taxon>Neoteleostei</taxon>
        <taxon>Acanthomorphata</taxon>
        <taxon>Ovalentaria</taxon>
        <taxon>Atherinomorphae</taxon>
        <taxon>Cyprinodontiformes</taxon>
        <taxon>Rivulidae</taxon>
        <taxon>Austrofundulus</taxon>
    </lineage>
</organism>
<evidence type="ECO:0000256" key="10">
    <source>
        <dbReference type="ARBA" id="ARBA00023224"/>
    </source>
</evidence>
<dbReference type="InterPro" id="IPR001828">
    <property type="entry name" value="ANF_lig-bd_rcpt"/>
</dbReference>
<keyword evidence="7" id="KW-0472">Membrane</keyword>
<dbReference type="InParanoid" id="A0A2I4ALQ0"/>
<keyword evidence="3" id="KW-0812">Transmembrane</keyword>
<dbReference type="Gene3D" id="3.40.50.2300">
    <property type="match status" value="2"/>
</dbReference>